<dbReference type="SUPFAM" id="SSF55486">
    <property type="entry name" value="Metalloproteases ('zincins'), catalytic domain"/>
    <property type="match status" value="1"/>
</dbReference>
<dbReference type="AlphaFoldDB" id="A0AAV2Z563"/>
<dbReference type="InterPro" id="IPR000718">
    <property type="entry name" value="Peptidase_M13"/>
</dbReference>
<evidence type="ECO:0000313" key="3">
    <source>
        <dbReference type="Proteomes" id="UP001146120"/>
    </source>
</evidence>
<feature type="domain" description="Peptidase M13 C-terminal" evidence="1">
    <location>
        <begin position="3"/>
        <end position="54"/>
    </location>
</feature>
<protein>
    <recommendedName>
        <fullName evidence="1">Peptidase M13 C-terminal domain-containing protein</fullName>
    </recommendedName>
</protein>
<gene>
    <name evidence="2" type="ORF">N0F65_006145</name>
</gene>
<dbReference type="Pfam" id="PF01431">
    <property type="entry name" value="Peptidase_M13"/>
    <property type="match status" value="1"/>
</dbReference>
<dbReference type="PROSITE" id="PS51885">
    <property type="entry name" value="NEPRILYSIN"/>
    <property type="match status" value="1"/>
</dbReference>
<reference evidence="2" key="1">
    <citation type="submission" date="2022-11" db="EMBL/GenBank/DDBJ databases">
        <authorList>
            <person name="Morgan W.R."/>
            <person name="Tartar A."/>
        </authorList>
    </citation>
    <scope>NUCLEOTIDE SEQUENCE</scope>
    <source>
        <strain evidence="2">ARSEF 373</strain>
    </source>
</reference>
<dbReference type="InterPro" id="IPR018497">
    <property type="entry name" value="Peptidase_M13_C"/>
</dbReference>
<dbReference type="GO" id="GO:0006508">
    <property type="term" value="P:proteolysis"/>
    <property type="evidence" value="ECO:0007669"/>
    <property type="project" value="InterPro"/>
</dbReference>
<sequence length="66" mass="6942">MSCISKQYSSVEVYGGNGNVIGTVNSNITVEENIADNGGVKVARAAYHAFLKDHPHSTAAVNISFS</sequence>
<dbReference type="Proteomes" id="UP001146120">
    <property type="component" value="Unassembled WGS sequence"/>
</dbReference>
<reference evidence="2" key="2">
    <citation type="journal article" date="2023" name="Microbiol Resour">
        <title>Decontamination and Annotation of the Draft Genome Sequence of the Oomycete Lagenidium giganteum ARSEF 373.</title>
        <authorList>
            <person name="Morgan W.R."/>
            <person name="Tartar A."/>
        </authorList>
    </citation>
    <scope>NUCLEOTIDE SEQUENCE</scope>
    <source>
        <strain evidence="2">ARSEF 373</strain>
    </source>
</reference>
<dbReference type="InterPro" id="IPR024079">
    <property type="entry name" value="MetalloPept_cat_dom_sf"/>
</dbReference>
<dbReference type="GO" id="GO:0004222">
    <property type="term" value="F:metalloendopeptidase activity"/>
    <property type="evidence" value="ECO:0007669"/>
    <property type="project" value="InterPro"/>
</dbReference>
<name>A0AAV2Z563_9STRA</name>
<dbReference type="Gene3D" id="3.40.390.10">
    <property type="entry name" value="Collagenase (Catalytic Domain)"/>
    <property type="match status" value="1"/>
</dbReference>
<keyword evidence="3" id="KW-1185">Reference proteome</keyword>
<comment type="caution">
    <text evidence="2">The sequence shown here is derived from an EMBL/GenBank/DDBJ whole genome shotgun (WGS) entry which is preliminary data.</text>
</comment>
<organism evidence="2 3">
    <name type="scientific">Lagenidium giganteum</name>
    <dbReference type="NCBI Taxonomy" id="4803"/>
    <lineage>
        <taxon>Eukaryota</taxon>
        <taxon>Sar</taxon>
        <taxon>Stramenopiles</taxon>
        <taxon>Oomycota</taxon>
        <taxon>Peronosporomycetes</taxon>
        <taxon>Pythiales</taxon>
        <taxon>Pythiaceae</taxon>
    </lineage>
</organism>
<evidence type="ECO:0000259" key="1">
    <source>
        <dbReference type="Pfam" id="PF01431"/>
    </source>
</evidence>
<accession>A0AAV2Z563</accession>
<proteinExistence type="predicted"/>
<evidence type="ECO:0000313" key="2">
    <source>
        <dbReference type="EMBL" id="DBA00945.1"/>
    </source>
</evidence>
<dbReference type="EMBL" id="DAKRPA010000056">
    <property type="protein sequence ID" value="DBA00945.1"/>
    <property type="molecule type" value="Genomic_DNA"/>
</dbReference>